<dbReference type="EMBL" id="CAUYUJ010014891">
    <property type="protein sequence ID" value="CAK0847308.1"/>
    <property type="molecule type" value="Genomic_DNA"/>
</dbReference>
<evidence type="ECO:0000313" key="3">
    <source>
        <dbReference type="EMBL" id="CAK0819603.1"/>
    </source>
</evidence>
<evidence type="ECO:0000313" key="6">
    <source>
        <dbReference type="EMBL" id="CAK0856467.1"/>
    </source>
</evidence>
<feature type="compositionally biased region" description="Low complexity" evidence="1">
    <location>
        <begin position="410"/>
        <end position="438"/>
    </location>
</feature>
<evidence type="ECO:0000313" key="7">
    <source>
        <dbReference type="EMBL" id="CAK0856468.1"/>
    </source>
</evidence>
<dbReference type="Proteomes" id="UP001189429">
    <property type="component" value="Unassembled WGS sequence"/>
</dbReference>
<dbReference type="EMBL" id="CAUYUJ010021523">
    <property type="protein sequence ID" value="CAK0905250.1"/>
    <property type="molecule type" value="Genomic_DNA"/>
</dbReference>
<evidence type="ECO:0000313" key="2">
    <source>
        <dbReference type="EMBL" id="CAK0801482.1"/>
    </source>
</evidence>
<comment type="caution">
    <text evidence="8">The sequence shown here is derived from an EMBL/GenBank/DDBJ whole genome shotgun (WGS) entry which is preliminary data.</text>
</comment>
<evidence type="ECO:0008006" key="10">
    <source>
        <dbReference type="Google" id="ProtNLM"/>
    </source>
</evidence>
<name>A0ABN9Y304_9DINO</name>
<sequence>MRLRLRSRLFVDDSVGAQSMDQRLQKVLLTNTFDLDMENFLFCILPQMLKRLSLLDEKVFAEEFEVLNRLQKNRREVCEQELGVGLSVGKGILLEVACGASVPAAFRGNEFLAALSRASRMLRWLAVSLLPKVHLAMQQHEGKWAESSTFSYLWQGVENYILQHVLNFICEERVKHLSLHFDGVRVDVDRVAVTGSLGDFCSGCSARVHAATGYTVTLRNKEHSYFFDLLRAKSAAVVDEGGPRSNEDNKHLFLRGNCIPSAIAALTSQWAKARENISEPQDEVFRKYRDVAELLETPLFPRASLLDCKEGRYLLHAENGGLPHCIGAVIQNGSVVICEEGAARKMSVFDFEECYASALDMKMVVAFRLGDSIDPEESARLDGLLDLLAAGRWDDDGPTPPSRKRRRLASRAARAARGSPVSSSSPSPTPSARSAAPSNINSRRHNENLNFIELLRAKGLAVDDYDSGAPSSAGDQLLRRGNCIPCAFAAVTGQWQSVREKISGQQVADFRKYRDVAELLGTIFFPRASLQDCKEGRYLLHAEHDGLPHCVGAVFQHGEVVIFEKGKAQKMSVSAFEECYASALDIKTVVAFCLDEDGIDDGESSRLDGLLDLLAAGDDEGSEASCDGESFDGGTVDVHSELLRALKAEVDAAKAAVRGGSQSRCILCPFKEFDESSPKVKRNLLTHLCNYHNPERKSQRTGDRQMGFGNYVASGTKQMKMVFAMFDSDRCQGKSQGRYLERTAQMLRESVKPALACLRIDRDIRLLLDGAGPIFINAAAIMSEPPEGPTTLARRVGDTYYSHAFAEIIFKEFMLNHGRARPTRARIVARCAEAGSQLTHLLPQEVTKWLELLEDLLSAPFVRAARDQLMQQLLDHDEFVHVSIDATIRAAMRIKGQANYRDSAEKRAAAPFDDTVAKRRILTVRGRTAAVAGMWPIASEAARNIKDMLQMRLPQAALDQCRSIATDDPSGELYGQLLEICKNLTWLSLDPVHLAIVYNSAHWKKHSQ</sequence>
<proteinExistence type="predicted"/>
<dbReference type="EMBL" id="CAUYUJ010007113">
    <property type="protein sequence ID" value="CAK0819603.1"/>
    <property type="molecule type" value="Genomic_DNA"/>
</dbReference>
<gene>
    <name evidence="3" type="ORF">PCOR1329_LOCUS21554</name>
    <name evidence="4" type="ORF">PCOR1329_LOCUS40234</name>
    <name evidence="5" type="ORF">PCOR1329_LOCUS40550</name>
    <name evidence="6" type="ORF">PCOR1329_LOCUS46856</name>
    <name evidence="7" type="ORF">PCOR1329_LOCUS46857</name>
    <name evidence="8" type="ORF">PCOR1329_LOCUS80998</name>
    <name evidence="2" type="ORF">PCOR1329_LOCUS9342</name>
</gene>
<accession>A0ABN9Y304</accession>
<feature type="region of interest" description="Disordered" evidence="1">
    <location>
        <begin position="392"/>
        <end position="442"/>
    </location>
</feature>
<dbReference type="EMBL" id="CAUYUJ010015638">
    <property type="protein sequence ID" value="CAK0856468.1"/>
    <property type="molecule type" value="Genomic_DNA"/>
</dbReference>
<evidence type="ECO:0000313" key="9">
    <source>
        <dbReference type="Proteomes" id="UP001189429"/>
    </source>
</evidence>
<protein>
    <recommendedName>
        <fullName evidence="10">Clu domain-containing protein</fullName>
    </recommendedName>
</protein>
<evidence type="ECO:0000313" key="5">
    <source>
        <dbReference type="EMBL" id="CAK0847308.1"/>
    </source>
</evidence>
<evidence type="ECO:0000313" key="8">
    <source>
        <dbReference type="EMBL" id="CAK0905250.1"/>
    </source>
</evidence>
<dbReference type="EMBL" id="CAUYUJ010014850">
    <property type="protein sequence ID" value="CAK0846845.1"/>
    <property type="molecule type" value="Genomic_DNA"/>
</dbReference>
<evidence type="ECO:0000256" key="1">
    <source>
        <dbReference type="SAM" id="MobiDB-lite"/>
    </source>
</evidence>
<organism evidence="8 9">
    <name type="scientific">Prorocentrum cordatum</name>
    <dbReference type="NCBI Taxonomy" id="2364126"/>
    <lineage>
        <taxon>Eukaryota</taxon>
        <taxon>Sar</taxon>
        <taxon>Alveolata</taxon>
        <taxon>Dinophyceae</taxon>
        <taxon>Prorocentrales</taxon>
        <taxon>Prorocentraceae</taxon>
        <taxon>Prorocentrum</taxon>
    </lineage>
</organism>
<evidence type="ECO:0000313" key="4">
    <source>
        <dbReference type="EMBL" id="CAK0846845.1"/>
    </source>
</evidence>
<reference evidence="8" key="1">
    <citation type="submission" date="2023-10" db="EMBL/GenBank/DDBJ databases">
        <authorList>
            <person name="Chen Y."/>
            <person name="Shah S."/>
            <person name="Dougan E. K."/>
            <person name="Thang M."/>
            <person name="Chan C."/>
        </authorList>
    </citation>
    <scope>NUCLEOTIDE SEQUENCE [LARGE SCALE GENOMIC DNA]</scope>
</reference>
<dbReference type="EMBL" id="CAUYUJ010002592">
    <property type="protein sequence ID" value="CAK0801482.1"/>
    <property type="molecule type" value="Genomic_DNA"/>
</dbReference>
<dbReference type="EMBL" id="CAUYUJ010015638">
    <property type="protein sequence ID" value="CAK0856467.1"/>
    <property type="molecule type" value="Genomic_DNA"/>
</dbReference>
<keyword evidence="9" id="KW-1185">Reference proteome</keyword>